<proteinExistence type="predicted"/>
<dbReference type="GO" id="GO:0003676">
    <property type="term" value="F:nucleic acid binding"/>
    <property type="evidence" value="ECO:0007669"/>
    <property type="project" value="InterPro"/>
</dbReference>
<feature type="domain" description="RNase H type-1" evidence="1">
    <location>
        <begin position="125"/>
        <end position="258"/>
    </location>
</feature>
<reference evidence="2" key="1">
    <citation type="journal article" date="2013" name="Genome Biol.">
        <title>Reference genomes and transcriptomes of Nicotiana sylvestris and Nicotiana tomentosiformis.</title>
        <authorList>
            <person name="Sierro N."/>
            <person name="Battey J.N."/>
            <person name="Ouadi S."/>
            <person name="Bovet L."/>
            <person name="Goepfert S."/>
            <person name="Bakaher N."/>
            <person name="Peitsch M.C."/>
            <person name="Ivanov N.V."/>
        </authorList>
    </citation>
    <scope>NUCLEOTIDE SEQUENCE [LARGE SCALE GENOMIC DNA]</scope>
</reference>
<dbReference type="InterPro" id="IPR012337">
    <property type="entry name" value="RNaseH-like_sf"/>
</dbReference>
<sequence length="298" mass="33955">MVSCDEVLKVKSYDVVYTKERDEDEERVGSSYHVTPQGEHGVLSLMEDDEKLDDELMIDATTGYEAMSFMDGSSCYYQIRMAPKDEELTAIKGQALVNFLEDHPIPDDWEPTNELPDEETMVIEVQPPWKMYFDGVAHRERAGAGAIFVTSQGKVLLYSFTLTQLCSNNVAEYQALILGLEMAVEMKRLQFQAFGDSPLVVNQLLDSYDVKKPELRPYHDYAKKLIGWLSDVTIQHVPWKENKKVNALATLALSLTLPDQAEVTVYQKWVVPPLNEVKGEENELKHVVDVSEVEKEEW</sequence>
<evidence type="ECO:0000313" key="2">
    <source>
        <dbReference type="Proteomes" id="UP000189701"/>
    </source>
</evidence>
<dbReference type="OrthoDB" id="1736036at2759"/>
<protein>
    <submittedName>
        <fullName evidence="3">Uncharacterized protein LOC104243947</fullName>
    </submittedName>
</protein>
<dbReference type="InterPro" id="IPR002156">
    <property type="entry name" value="RNaseH_domain"/>
</dbReference>
<keyword evidence="2" id="KW-1185">Reference proteome</keyword>
<dbReference type="SUPFAM" id="SSF53098">
    <property type="entry name" value="Ribonuclease H-like"/>
    <property type="match status" value="1"/>
</dbReference>
<dbReference type="GO" id="GO:0004523">
    <property type="term" value="F:RNA-DNA hybrid ribonuclease activity"/>
    <property type="evidence" value="ECO:0007669"/>
    <property type="project" value="InterPro"/>
</dbReference>
<dbReference type="InterPro" id="IPR036397">
    <property type="entry name" value="RNaseH_sf"/>
</dbReference>
<dbReference type="Pfam" id="PF13456">
    <property type="entry name" value="RVT_3"/>
    <property type="match status" value="1"/>
</dbReference>
<name>A0A1U7YE65_NICSY</name>
<evidence type="ECO:0000259" key="1">
    <source>
        <dbReference type="PROSITE" id="PS50879"/>
    </source>
</evidence>
<dbReference type="PANTHER" id="PTHR48475:SF1">
    <property type="entry name" value="RNASE H TYPE-1 DOMAIN-CONTAINING PROTEIN"/>
    <property type="match status" value="1"/>
</dbReference>
<dbReference type="STRING" id="4096.A0A1U7YE65"/>
<organism evidence="2 3">
    <name type="scientific">Nicotiana sylvestris</name>
    <name type="common">Wood tobacco</name>
    <name type="synonym">South American tobacco</name>
    <dbReference type="NCBI Taxonomy" id="4096"/>
    <lineage>
        <taxon>Eukaryota</taxon>
        <taxon>Viridiplantae</taxon>
        <taxon>Streptophyta</taxon>
        <taxon>Embryophyta</taxon>
        <taxon>Tracheophyta</taxon>
        <taxon>Spermatophyta</taxon>
        <taxon>Magnoliopsida</taxon>
        <taxon>eudicotyledons</taxon>
        <taxon>Gunneridae</taxon>
        <taxon>Pentapetalae</taxon>
        <taxon>asterids</taxon>
        <taxon>lamiids</taxon>
        <taxon>Solanales</taxon>
        <taxon>Solanaceae</taxon>
        <taxon>Nicotianoideae</taxon>
        <taxon>Nicotianeae</taxon>
        <taxon>Nicotiana</taxon>
    </lineage>
</organism>
<evidence type="ECO:0000313" key="3">
    <source>
        <dbReference type="RefSeq" id="XP_009797534.1"/>
    </source>
</evidence>
<dbReference type="Proteomes" id="UP000189701">
    <property type="component" value="Unplaced"/>
</dbReference>
<dbReference type="PANTHER" id="PTHR48475">
    <property type="entry name" value="RIBONUCLEASE H"/>
    <property type="match status" value="1"/>
</dbReference>
<dbReference type="AlphaFoldDB" id="A0A1U7YE65"/>
<gene>
    <name evidence="3" type="primary">LOC104243947</name>
</gene>
<dbReference type="CDD" id="cd09279">
    <property type="entry name" value="RNase_HI_like"/>
    <property type="match status" value="1"/>
</dbReference>
<dbReference type="Gene3D" id="3.30.420.10">
    <property type="entry name" value="Ribonuclease H-like superfamily/Ribonuclease H"/>
    <property type="match status" value="1"/>
</dbReference>
<dbReference type="RefSeq" id="XP_009797534.1">
    <property type="nucleotide sequence ID" value="XM_009799232.1"/>
</dbReference>
<dbReference type="PROSITE" id="PS50879">
    <property type="entry name" value="RNASE_H_1"/>
    <property type="match status" value="1"/>
</dbReference>
<dbReference type="eggNOG" id="KOG0017">
    <property type="taxonomic scope" value="Eukaryota"/>
</dbReference>
<reference evidence="3" key="2">
    <citation type="submission" date="2025-08" db="UniProtKB">
        <authorList>
            <consortium name="RefSeq"/>
        </authorList>
    </citation>
    <scope>IDENTIFICATION</scope>
    <source>
        <tissue evidence="3">Leaf</tissue>
    </source>
</reference>
<accession>A0A1U7YE65</accession>